<dbReference type="EMBL" id="JAPFFI010000013">
    <property type="protein sequence ID" value="KAJ6371044.1"/>
    <property type="molecule type" value="Genomic_DNA"/>
</dbReference>
<keyword evidence="1" id="KW-0732">Signal</keyword>
<gene>
    <name evidence="2" type="ORF">OIU77_001536</name>
</gene>
<dbReference type="PANTHER" id="PTHR31972:SF16">
    <property type="entry name" value="FAMILY PROTEIN, PUTATIVE (DUF868)-RELATED"/>
    <property type="match status" value="1"/>
</dbReference>
<evidence type="ECO:0000313" key="2">
    <source>
        <dbReference type="EMBL" id="KAJ6371044.1"/>
    </source>
</evidence>
<dbReference type="Proteomes" id="UP001141253">
    <property type="component" value="Chromosome 17"/>
</dbReference>
<sequence length="389" mass="44141">MLDALRFILWFLISWGCLQLGQEIERMGNTSKSRTLLSSPSIFLFSSSPLANVVKASSFLHHRLGSHTKRKENILRPSSMRSIATCYSEHAIKISDSYCSGPSNQAYVSPNFPSSIPDTVSCTYKVKLSPQKHILITITWCNKFIFQGLKINISRGSVSSPSRKRAGSGHQLQEIKGTSAFRSCNSKIEVFWDLSAAYYFDGGPEPIRGFYVVVLVDSELGLVLGDINHNEEISTKYLKKRLPPPPRPSLVSRSEHFSGKTVFSTKAQFFETGTAHDILIKCGGDQEDGSKNPVLSVWIDYKKIFQVKRLRWNFRGNQIIFLDGFLVDMMWDLHGWFFKEESGRAVFMFRIRSGLDSRLWLEEDDRNLEQKGQERPEFSLLICACKNPG</sequence>
<name>A0ABQ9B1Q5_9ROSI</name>
<keyword evidence="3" id="KW-1185">Reference proteome</keyword>
<dbReference type="InterPro" id="IPR008586">
    <property type="entry name" value="DUF868_pln"/>
</dbReference>
<proteinExistence type="predicted"/>
<organism evidence="2 3">
    <name type="scientific">Salix suchowensis</name>
    <dbReference type="NCBI Taxonomy" id="1278906"/>
    <lineage>
        <taxon>Eukaryota</taxon>
        <taxon>Viridiplantae</taxon>
        <taxon>Streptophyta</taxon>
        <taxon>Embryophyta</taxon>
        <taxon>Tracheophyta</taxon>
        <taxon>Spermatophyta</taxon>
        <taxon>Magnoliopsida</taxon>
        <taxon>eudicotyledons</taxon>
        <taxon>Gunneridae</taxon>
        <taxon>Pentapetalae</taxon>
        <taxon>rosids</taxon>
        <taxon>fabids</taxon>
        <taxon>Malpighiales</taxon>
        <taxon>Salicaceae</taxon>
        <taxon>Saliceae</taxon>
        <taxon>Salix</taxon>
    </lineage>
</organism>
<feature type="chain" id="PRO_5045089213" evidence="1">
    <location>
        <begin position="24"/>
        <end position="389"/>
    </location>
</feature>
<evidence type="ECO:0000313" key="3">
    <source>
        <dbReference type="Proteomes" id="UP001141253"/>
    </source>
</evidence>
<comment type="caution">
    <text evidence="2">The sequence shown here is derived from an EMBL/GenBank/DDBJ whole genome shotgun (WGS) entry which is preliminary data.</text>
</comment>
<accession>A0ABQ9B1Q5</accession>
<reference evidence="2" key="1">
    <citation type="submission" date="2022-10" db="EMBL/GenBank/DDBJ databases">
        <authorList>
            <person name="Hyden B.L."/>
            <person name="Feng K."/>
            <person name="Yates T."/>
            <person name="Jawdy S."/>
            <person name="Smart L.B."/>
            <person name="Muchero W."/>
        </authorList>
    </citation>
    <scope>NUCLEOTIDE SEQUENCE</scope>
    <source>
        <tissue evidence="2">Shoot tip</tissue>
    </source>
</reference>
<protein>
    <submittedName>
        <fullName evidence="2">Uncharacterized protein</fullName>
    </submittedName>
</protein>
<feature type="signal peptide" evidence="1">
    <location>
        <begin position="1"/>
        <end position="23"/>
    </location>
</feature>
<dbReference type="PANTHER" id="PTHR31972">
    <property type="entry name" value="EXPRESSED PROTEIN"/>
    <property type="match status" value="1"/>
</dbReference>
<evidence type="ECO:0000256" key="1">
    <source>
        <dbReference type="SAM" id="SignalP"/>
    </source>
</evidence>
<reference evidence="2" key="2">
    <citation type="journal article" date="2023" name="Int. J. Mol. Sci.">
        <title>De Novo Assembly and Annotation of 11 Diverse Shrub Willow (Salix) Genomes Reveals Novel Gene Organization in Sex-Linked Regions.</title>
        <authorList>
            <person name="Hyden B."/>
            <person name="Feng K."/>
            <person name="Yates T.B."/>
            <person name="Jawdy S."/>
            <person name="Cereghino C."/>
            <person name="Smart L.B."/>
            <person name="Muchero W."/>
        </authorList>
    </citation>
    <scope>NUCLEOTIDE SEQUENCE</scope>
    <source>
        <tissue evidence="2">Shoot tip</tissue>
    </source>
</reference>
<dbReference type="Pfam" id="PF05910">
    <property type="entry name" value="DUF868"/>
    <property type="match status" value="1"/>
</dbReference>